<keyword evidence="4" id="KW-0456">Lyase</keyword>
<dbReference type="InterPro" id="IPR050147">
    <property type="entry name" value="Ser/Thr_Dehydratase"/>
</dbReference>
<protein>
    <submittedName>
        <fullName evidence="6">Serine/threonine dehydratase</fullName>
    </submittedName>
</protein>
<dbReference type="FunFam" id="3.40.50.1100:FF:000005">
    <property type="entry name" value="Threonine dehydratase catabolic"/>
    <property type="match status" value="1"/>
</dbReference>
<dbReference type="GO" id="GO:0003941">
    <property type="term" value="F:L-serine ammonia-lyase activity"/>
    <property type="evidence" value="ECO:0007669"/>
    <property type="project" value="TreeGrafter"/>
</dbReference>
<dbReference type="GO" id="GO:0009097">
    <property type="term" value="P:isoleucine biosynthetic process"/>
    <property type="evidence" value="ECO:0007669"/>
    <property type="project" value="TreeGrafter"/>
</dbReference>
<evidence type="ECO:0000256" key="2">
    <source>
        <dbReference type="ARBA" id="ARBA00010869"/>
    </source>
</evidence>
<dbReference type="EMBL" id="AP021875">
    <property type="protein sequence ID" value="BBO76658.1"/>
    <property type="molecule type" value="Genomic_DNA"/>
</dbReference>
<dbReference type="OrthoDB" id="9811476at2"/>
<dbReference type="RefSeq" id="WP_155305471.1">
    <property type="nucleotide sequence ID" value="NZ_AP021875.1"/>
</dbReference>
<organism evidence="6 7">
    <name type="scientific">Desulfosarcina widdelii</name>
    <dbReference type="NCBI Taxonomy" id="947919"/>
    <lineage>
        <taxon>Bacteria</taxon>
        <taxon>Pseudomonadati</taxon>
        <taxon>Thermodesulfobacteriota</taxon>
        <taxon>Desulfobacteria</taxon>
        <taxon>Desulfobacterales</taxon>
        <taxon>Desulfosarcinaceae</taxon>
        <taxon>Desulfosarcina</taxon>
    </lineage>
</organism>
<dbReference type="SUPFAM" id="SSF53686">
    <property type="entry name" value="Tryptophan synthase beta subunit-like PLP-dependent enzymes"/>
    <property type="match status" value="1"/>
</dbReference>
<sequence length="329" mass="34942">MSNHSQQISLSKVMAARQIIRPHLSPTPLRRYPSLDRHIGATVFVKHENHNPTGTFKIRGGINLMHHLATSETSGVITYSTGNHGTSVATSARMAGLKAVVVVPKGSNPLKVQAIKDAGAELIEHGEDFEAAGQKVAQLVEERGLYFVHPANEPHLINGVGTEFFEILEHLPNLDVMIVPIGAGSEVAAAITVLKGIRPEVEIIAVQAEASPAAYRSWKAGKIVSDSNTTFAGGVATGVAYEIPFALYKDALADFVLLTEAELYEGIALASYHTRNLTEGAGSACLRAAFKIRNRLAGKTVAIQMSGGNASGTELQQAMSLQCLLDGAC</sequence>
<dbReference type="Pfam" id="PF00291">
    <property type="entry name" value="PALP"/>
    <property type="match status" value="1"/>
</dbReference>
<dbReference type="Proteomes" id="UP000427769">
    <property type="component" value="Chromosome"/>
</dbReference>
<dbReference type="AlphaFoldDB" id="A0A5K7Z6L8"/>
<dbReference type="InterPro" id="IPR001926">
    <property type="entry name" value="TrpB-like_PALP"/>
</dbReference>
<reference evidence="6 7" key="1">
    <citation type="submission" date="2019-11" db="EMBL/GenBank/DDBJ databases">
        <title>Comparative genomics of hydrocarbon-degrading Desulfosarcina strains.</title>
        <authorList>
            <person name="Watanabe M."/>
            <person name="Kojima H."/>
            <person name="Fukui M."/>
        </authorList>
    </citation>
    <scope>NUCLEOTIDE SEQUENCE [LARGE SCALE GENOMIC DNA]</scope>
    <source>
        <strain evidence="6 7">PP31</strain>
    </source>
</reference>
<dbReference type="KEGG" id="dwd:DSCW_40750"/>
<evidence type="ECO:0000256" key="4">
    <source>
        <dbReference type="ARBA" id="ARBA00023239"/>
    </source>
</evidence>
<keyword evidence="3" id="KW-0663">Pyridoxal phosphate</keyword>
<dbReference type="PANTHER" id="PTHR48078">
    <property type="entry name" value="THREONINE DEHYDRATASE, MITOCHONDRIAL-RELATED"/>
    <property type="match status" value="1"/>
</dbReference>
<feature type="domain" description="Tryptophan synthase beta chain-like PALP" evidence="5">
    <location>
        <begin position="20"/>
        <end position="307"/>
    </location>
</feature>
<proteinExistence type="inferred from homology"/>
<evidence type="ECO:0000259" key="5">
    <source>
        <dbReference type="Pfam" id="PF00291"/>
    </source>
</evidence>
<evidence type="ECO:0000313" key="6">
    <source>
        <dbReference type="EMBL" id="BBO76658.1"/>
    </source>
</evidence>
<dbReference type="GO" id="GO:0006565">
    <property type="term" value="P:L-serine catabolic process"/>
    <property type="evidence" value="ECO:0007669"/>
    <property type="project" value="TreeGrafter"/>
</dbReference>
<accession>A0A5K7Z6L8</accession>
<dbReference type="PANTHER" id="PTHR48078:SF7">
    <property type="entry name" value="BLL6502 PROTEIN"/>
    <property type="match status" value="1"/>
</dbReference>
<comment type="cofactor">
    <cofactor evidence="1">
        <name>pyridoxal 5'-phosphate</name>
        <dbReference type="ChEBI" id="CHEBI:597326"/>
    </cofactor>
</comment>
<evidence type="ECO:0000313" key="7">
    <source>
        <dbReference type="Proteomes" id="UP000427769"/>
    </source>
</evidence>
<dbReference type="CDD" id="cd01562">
    <property type="entry name" value="Thr-dehyd"/>
    <property type="match status" value="1"/>
</dbReference>
<keyword evidence="7" id="KW-1185">Reference proteome</keyword>
<evidence type="ECO:0000256" key="1">
    <source>
        <dbReference type="ARBA" id="ARBA00001933"/>
    </source>
</evidence>
<dbReference type="GO" id="GO:0004794">
    <property type="term" value="F:threonine deaminase activity"/>
    <property type="evidence" value="ECO:0007669"/>
    <property type="project" value="TreeGrafter"/>
</dbReference>
<comment type="similarity">
    <text evidence="2">Belongs to the serine/threonine dehydratase family.</text>
</comment>
<dbReference type="InterPro" id="IPR036052">
    <property type="entry name" value="TrpB-like_PALP_sf"/>
</dbReference>
<evidence type="ECO:0000256" key="3">
    <source>
        <dbReference type="ARBA" id="ARBA00022898"/>
    </source>
</evidence>
<dbReference type="Gene3D" id="3.40.50.1100">
    <property type="match status" value="2"/>
</dbReference>
<name>A0A5K7Z6L8_9BACT</name>
<dbReference type="GO" id="GO:0006567">
    <property type="term" value="P:L-threonine catabolic process"/>
    <property type="evidence" value="ECO:0007669"/>
    <property type="project" value="TreeGrafter"/>
</dbReference>
<gene>
    <name evidence="6" type="ORF">DSCW_40750</name>
</gene>